<dbReference type="InterPro" id="IPR011008">
    <property type="entry name" value="Dimeric_a/b-barrel"/>
</dbReference>
<dbReference type="AlphaFoldDB" id="A0A502FYR1"/>
<evidence type="ECO:0008006" key="3">
    <source>
        <dbReference type="Google" id="ProtNLM"/>
    </source>
</evidence>
<accession>A0A502FYR1</accession>
<gene>
    <name evidence="1" type="ORF">EAH76_06975</name>
</gene>
<evidence type="ECO:0000313" key="2">
    <source>
        <dbReference type="Proteomes" id="UP000319931"/>
    </source>
</evidence>
<dbReference type="EMBL" id="RCZC01000002">
    <property type="protein sequence ID" value="TPG54402.1"/>
    <property type="molecule type" value="Genomic_DNA"/>
</dbReference>
<evidence type="ECO:0000313" key="1">
    <source>
        <dbReference type="EMBL" id="TPG54402.1"/>
    </source>
</evidence>
<organism evidence="1 2">
    <name type="scientific">Sphingomonas glacialis</name>
    <dbReference type="NCBI Taxonomy" id="658225"/>
    <lineage>
        <taxon>Bacteria</taxon>
        <taxon>Pseudomonadati</taxon>
        <taxon>Pseudomonadota</taxon>
        <taxon>Alphaproteobacteria</taxon>
        <taxon>Sphingomonadales</taxon>
        <taxon>Sphingomonadaceae</taxon>
        <taxon>Sphingomonas</taxon>
    </lineage>
</organism>
<dbReference type="Proteomes" id="UP000319931">
    <property type="component" value="Unassembled WGS sequence"/>
</dbReference>
<dbReference type="RefSeq" id="WP_140849466.1">
    <property type="nucleotide sequence ID" value="NZ_RCZC01000002.1"/>
</dbReference>
<dbReference type="SUPFAM" id="SSF54909">
    <property type="entry name" value="Dimeric alpha+beta barrel"/>
    <property type="match status" value="1"/>
</dbReference>
<sequence length="109" mass="11892">MYVSITGLKPKSLFQAPRFWWHAIRSMQQAQRAPGNLSVEARTIAGTHHTMSLWEDRAAMRAYLAAGAHLGAMRASRSIGTGAVHGYESDAAPAWADLPALLRAHGRII</sequence>
<proteinExistence type="predicted"/>
<comment type="caution">
    <text evidence="1">The sequence shown here is derived from an EMBL/GenBank/DDBJ whole genome shotgun (WGS) entry which is preliminary data.</text>
</comment>
<dbReference type="OrthoDB" id="1550774at2"/>
<reference evidence="1 2" key="1">
    <citation type="journal article" date="2019" name="Environ. Microbiol.">
        <title>Species interactions and distinct microbial communities in high Arctic permafrost affected cryosols are associated with the CH4 and CO2 gas fluxes.</title>
        <authorList>
            <person name="Altshuler I."/>
            <person name="Hamel J."/>
            <person name="Turney S."/>
            <person name="Magnuson E."/>
            <person name="Levesque R."/>
            <person name="Greer C."/>
            <person name="Whyte L.G."/>
        </authorList>
    </citation>
    <scope>NUCLEOTIDE SEQUENCE [LARGE SCALE GENOMIC DNA]</scope>
    <source>
        <strain evidence="1 2">E6.1</strain>
    </source>
</reference>
<protein>
    <recommendedName>
        <fullName evidence="3">DUF3291 domain-containing protein</fullName>
    </recommendedName>
</protein>
<keyword evidence="2" id="KW-1185">Reference proteome</keyword>
<name>A0A502FYR1_9SPHN</name>